<organism evidence="2 3">
    <name type="scientific">Spirosoma fluviale</name>
    <dbReference type="NCBI Taxonomy" id="1597977"/>
    <lineage>
        <taxon>Bacteria</taxon>
        <taxon>Pseudomonadati</taxon>
        <taxon>Bacteroidota</taxon>
        <taxon>Cytophagia</taxon>
        <taxon>Cytophagales</taxon>
        <taxon>Cytophagaceae</taxon>
        <taxon>Spirosoma</taxon>
    </lineage>
</organism>
<dbReference type="InterPro" id="IPR017946">
    <property type="entry name" value="PLC-like_Pdiesterase_TIM-brl"/>
</dbReference>
<dbReference type="Proteomes" id="UP000219452">
    <property type="component" value="Unassembled WGS sequence"/>
</dbReference>
<dbReference type="GO" id="GO:0006629">
    <property type="term" value="P:lipid metabolic process"/>
    <property type="evidence" value="ECO:0007669"/>
    <property type="project" value="InterPro"/>
</dbReference>
<feature type="domain" description="GP-PDE" evidence="1">
    <location>
        <begin position="46"/>
        <end position="293"/>
    </location>
</feature>
<evidence type="ECO:0000313" key="2">
    <source>
        <dbReference type="EMBL" id="SOD92557.1"/>
    </source>
</evidence>
<evidence type="ECO:0000313" key="3">
    <source>
        <dbReference type="Proteomes" id="UP000219452"/>
    </source>
</evidence>
<dbReference type="GO" id="GO:0008081">
    <property type="term" value="F:phosphoric diester hydrolase activity"/>
    <property type="evidence" value="ECO:0007669"/>
    <property type="project" value="InterPro"/>
</dbReference>
<gene>
    <name evidence="2" type="ORF">SAMN06269250_4039</name>
</gene>
<dbReference type="OrthoDB" id="384721at2"/>
<keyword evidence="3" id="KW-1185">Reference proteome</keyword>
<dbReference type="EMBL" id="OCNH01000003">
    <property type="protein sequence ID" value="SOD92557.1"/>
    <property type="molecule type" value="Genomic_DNA"/>
</dbReference>
<dbReference type="AlphaFoldDB" id="A0A286GAI5"/>
<protein>
    <submittedName>
        <fullName evidence="2">Glycerophosphoryl diester phosphodiesterase</fullName>
    </submittedName>
</protein>
<dbReference type="SUPFAM" id="SSF51695">
    <property type="entry name" value="PLC-like phosphodiesterases"/>
    <property type="match status" value="1"/>
</dbReference>
<dbReference type="PROSITE" id="PS51704">
    <property type="entry name" value="GP_PDE"/>
    <property type="match status" value="1"/>
</dbReference>
<dbReference type="Pfam" id="PF03009">
    <property type="entry name" value="GDPD"/>
    <property type="match status" value="1"/>
</dbReference>
<reference evidence="3" key="1">
    <citation type="submission" date="2017-09" db="EMBL/GenBank/DDBJ databases">
        <authorList>
            <person name="Varghese N."/>
            <person name="Submissions S."/>
        </authorList>
    </citation>
    <scope>NUCLEOTIDE SEQUENCE [LARGE SCALE GENOMIC DNA]</scope>
    <source>
        <strain evidence="3">DSM 29961</strain>
    </source>
</reference>
<evidence type="ECO:0000259" key="1">
    <source>
        <dbReference type="PROSITE" id="PS51704"/>
    </source>
</evidence>
<dbReference type="CDD" id="cd08566">
    <property type="entry name" value="GDPD_AtGDE_like"/>
    <property type="match status" value="1"/>
</dbReference>
<dbReference type="PANTHER" id="PTHR46211:SF14">
    <property type="entry name" value="GLYCEROPHOSPHODIESTER PHOSPHODIESTERASE"/>
    <property type="match status" value="1"/>
</dbReference>
<dbReference type="RefSeq" id="WP_097127780.1">
    <property type="nucleotide sequence ID" value="NZ_OCNH01000003.1"/>
</dbReference>
<dbReference type="Gene3D" id="3.20.20.190">
    <property type="entry name" value="Phosphatidylinositol (PI) phosphodiesterase"/>
    <property type="match status" value="1"/>
</dbReference>
<dbReference type="PANTHER" id="PTHR46211">
    <property type="entry name" value="GLYCEROPHOSPHORYL DIESTER PHOSPHODIESTERASE"/>
    <property type="match status" value="1"/>
</dbReference>
<accession>A0A286GAI5</accession>
<dbReference type="InterPro" id="IPR030395">
    <property type="entry name" value="GP_PDE_dom"/>
</dbReference>
<proteinExistence type="predicted"/>
<sequence>MKRALKRLMPGLLLGWFIEINSVFGQLPVADSISYYRTQLKAHYKIGVSAHRGASSAALDSAAPYSAAPENTLATFRLALQMQVDYIEVDVRTTKDGSLVILHDGTLNRTTNGTGPVSDQTLADLKKLSAAKGMSDAFKSEQIPTLAEVCQLLADWNARHSAKTNLYVDCKDVAPEPLVAVLTRYGLLADAVFYGSDEKLLALKSVAAGAKLMPALKRADQMAAKIASLHPYAFDVSWPALTEALVRQIHQQNIKVFSDLLDELDTPAAYEKASRMGVDVIQTDQALQMYKTLAAKPTH</sequence>
<name>A0A286GAI5_9BACT</name>